<name>A0ABR9KAA4_9ACTN</name>
<dbReference type="RefSeq" id="WP_192774298.1">
    <property type="nucleotide sequence ID" value="NZ_BAAASY010000017.1"/>
</dbReference>
<proteinExistence type="predicted"/>
<sequence>MMLLEVRPVLVEPGSPQDYFAAEQPRLWTQDRLDEPEGTEPANTAYYRLGDQPIGERHRLFQFAVPMQPLATMEQTTLARYADTGESGTAVALGVLDISGPYFSDREHWGLFHFLLDGHHKLLAAAREGQAVRLLSFVSTGHSPATEDQLRRLHETLGGG</sequence>
<protein>
    <submittedName>
        <fullName evidence="1">Uncharacterized protein</fullName>
    </submittedName>
</protein>
<organism evidence="1 2">
    <name type="scientific">Nonomuraea africana</name>
    <dbReference type="NCBI Taxonomy" id="46171"/>
    <lineage>
        <taxon>Bacteria</taxon>
        <taxon>Bacillati</taxon>
        <taxon>Actinomycetota</taxon>
        <taxon>Actinomycetes</taxon>
        <taxon>Streptosporangiales</taxon>
        <taxon>Streptosporangiaceae</taxon>
        <taxon>Nonomuraea</taxon>
    </lineage>
</organism>
<dbReference type="Proteomes" id="UP000661607">
    <property type="component" value="Unassembled WGS sequence"/>
</dbReference>
<keyword evidence="2" id="KW-1185">Reference proteome</keyword>
<accession>A0ABR9KAA4</accession>
<dbReference type="EMBL" id="JADBEF010000001">
    <property type="protein sequence ID" value="MBE1558953.1"/>
    <property type="molecule type" value="Genomic_DNA"/>
</dbReference>
<gene>
    <name evidence="1" type="ORF">H4W81_001732</name>
</gene>
<comment type="caution">
    <text evidence="1">The sequence shown here is derived from an EMBL/GenBank/DDBJ whole genome shotgun (WGS) entry which is preliminary data.</text>
</comment>
<reference evidence="1 2" key="1">
    <citation type="submission" date="2020-10" db="EMBL/GenBank/DDBJ databases">
        <title>Sequencing the genomes of 1000 actinobacteria strains.</title>
        <authorList>
            <person name="Klenk H.-P."/>
        </authorList>
    </citation>
    <scope>NUCLEOTIDE SEQUENCE [LARGE SCALE GENOMIC DNA]</scope>
    <source>
        <strain evidence="1 2">DSM 43748</strain>
    </source>
</reference>
<evidence type="ECO:0000313" key="2">
    <source>
        <dbReference type="Proteomes" id="UP000661607"/>
    </source>
</evidence>
<evidence type="ECO:0000313" key="1">
    <source>
        <dbReference type="EMBL" id="MBE1558953.1"/>
    </source>
</evidence>